<feature type="compositionally biased region" description="Acidic residues" evidence="1">
    <location>
        <begin position="775"/>
        <end position="785"/>
    </location>
</feature>
<accession>A0A2N8UEG3</accession>
<keyword evidence="2" id="KW-1133">Transmembrane helix</keyword>
<dbReference type="EMBL" id="LT795060">
    <property type="protein sequence ID" value="SJX63130.1"/>
    <property type="molecule type" value="Genomic_DNA"/>
</dbReference>
<evidence type="ECO:0000256" key="2">
    <source>
        <dbReference type="SAM" id="Phobius"/>
    </source>
</evidence>
<feature type="transmembrane region" description="Helical" evidence="2">
    <location>
        <begin position="20"/>
        <end position="43"/>
    </location>
</feature>
<organism evidence="3 4">
    <name type="scientific">Sporisorium reilianum f. sp. reilianum</name>
    <dbReference type="NCBI Taxonomy" id="72559"/>
    <lineage>
        <taxon>Eukaryota</taxon>
        <taxon>Fungi</taxon>
        <taxon>Dikarya</taxon>
        <taxon>Basidiomycota</taxon>
        <taxon>Ustilaginomycotina</taxon>
        <taxon>Ustilaginomycetes</taxon>
        <taxon>Ustilaginales</taxon>
        <taxon>Ustilaginaceae</taxon>
        <taxon>Sporisorium</taxon>
    </lineage>
</organism>
<dbReference type="SUPFAM" id="SSF52540">
    <property type="entry name" value="P-loop containing nucleoside triphosphate hydrolases"/>
    <property type="match status" value="1"/>
</dbReference>
<feature type="compositionally biased region" description="Basic and acidic residues" evidence="1">
    <location>
        <begin position="140"/>
        <end position="152"/>
    </location>
</feature>
<evidence type="ECO:0008006" key="5">
    <source>
        <dbReference type="Google" id="ProtNLM"/>
    </source>
</evidence>
<evidence type="ECO:0000313" key="3">
    <source>
        <dbReference type="EMBL" id="SJX63130.1"/>
    </source>
</evidence>
<sequence length="793" mass="87585">MSRPPSSSLSALPNLLLPSLFSVLLFLSFRLLSALSFSSIPLLPLPTSFLLSSRSFLFVPFNFCPSLGTLLLSSIYVTSLPSTSKFLVRSLQFPIPLRFVAYLLTCSHLFPRPVALAMVKQKVQKGRSDPKPKSSASSRSTREKDVGKESAKKSIASTSRVRLDDSGPFTGSTSNAASAKSAGGKATSSVTSPSKASSSKTSSSKASSSKTRIKAAVPSESTSSKPASSRTTRTDATTSASTSSEPGPSTPLTSNPAALSGASIPSASPGGIVKIAGSRGQPGSLSARLCGRRPQDIKKAKESLMQNLLKIKDFEKFAVAGQPNWEFIRQTWPYGYLDRTVQDIFSRGLTLKPGTTDGYCSAQDTISRLGFEPSDVPEVLLVSQVAFYALLAMEIHEAPRQCLSKDMKYFKPYNIVAAKRVFESHPLVHKWKNPDEEWLDSLNTQIGRNENLRLDENESIGGPNSPGIDEGDDNELVSADVIVNQQALVLRYMREEARCSHDTFVWNAVCAIFAQLWQRASSTYLQSRKQQNASGFTQWNEIRQLTLKSDVTYEENPFVAEYWLPEYHVAMKQPLSSIEEHAIAYIEEIFEHHEELRISHEEEEARKIALETENRFLNLSGGDQGDVVDRIERWAHAPNCPALLISSALATGISITQANILVFAQLNSNELEDEQVKGHIVRSGQTRPCWIYKVRMLGTYDDKVRMHGKSKSMNRSAFDRHLTPSKLIEPCDLEDIIGELPTWEKWCENHNITNRPIEVWNRGCPLLPRVSPTDDAMDLDSDESQEGSHAESS</sequence>
<evidence type="ECO:0000313" key="4">
    <source>
        <dbReference type="Proteomes" id="UP000239563"/>
    </source>
</evidence>
<evidence type="ECO:0000256" key="1">
    <source>
        <dbReference type="SAM" id="MobiDB-lite"/>
    </source>
</evidence>
<keyword evidence="2" id="KW-0472">Membrane</keyword>
<feature type="transmembrane region" description="Helical" evidence="2">
    <location>
        <begin position="55"/>
        <end position="79"/>
    </location>
</feature>
<reference evidence="3 4" key="1">
    <citation type="submission" date="2017-02" db="EMBL/GenBank/DDBJ databases">
        <authorList>
            <person name="Peterson S.W."/>
        </authorList>
    </citation>
    <scope>NUCLEOTIDE SEQUENCE [LARGE SCALE GENOMIC DNA]</scope>
    <source>
        <strain evidence="3 4">SRS1_H2-8</strain>
    </source>
</reference>
<dbReference type="InterPro" id="IPR027417">
    <property type="entry name" value="P-loop_NTPase"/>
</dbReference>
<feature type="region of interest" description="Disordered" evidence="1">
    <location>
        <begin position="121"/>
        <end position="265"/>
    </location>
</feature>
<dbReference type="Proteomes" id="UP000239563">
    <property type="component" value="Chromosome VII"/>
</dbReference>
<dbReference type="Gene3D" id="3.40.50.300">
    <property type="entry name" value="P-loop containing nucleotide triphosphate hydrolases"/>
    <property type="match status" value="1"/>
</dbReference>
<gene>
    <name evidence="3" type="ORF">SRS1_13956</name>
</gene>
<proteinExistence type="predicted"/>
<feature type="region of interest" description="Disordered" evidence="1">
    <location>
        <begin position="771"/>
        <end position="793"/>
    </location>
</feature>
<feature type="compositionally biased region" description="Low complexity" evidence="1">
    <location>
        <begin position="170"/>
        <end position="265"/>
    </location>
</feature>
<dbReference type="AlphaFoldDB" id="A0A2N8UEG3"/>
<keyword evidence="2" id="KW-0812">Transmembrane</keyword>
<name>A0A2N8UEG3_9BASI</name>
<protein>
    <recommendedName>
        <fullName evidence="5">Helicase C-terminal domain-containing protein</fullName>
    </recommendedName>
</protein>